<accession>A0A382TM19</accession>
<proteinExistence type="predicted"/>
<evidence type="ECO:0000313" key="1">
    <source>
        <dbReference type="EMBL" id="SVD23100.1"/>
    </source>
</evidence>
<dbReference type="AlphaFoldDB" id="A0A382TM19"/>
<organism evidence="1">
    <name type="scientific">marine metagenome</name>
    <dbReference type="NCBI Taxonomy" id="408172"/>
    <lineage>
        <taxon>unclassified sequences</taxon>
        <taxon>metagenomes</taxon>
        <taxon>ecological metagenomes</taxon>
    </lineage>
</organism>
<name>A0A382TM19_9ZZZZ</name>
<reference evidence="1" key="1">
    <citation type="submission" date="2018-05" db="EMBL/GenBank/DDBJ databases">
        <authorList>
            <person name="Lanie J.A."/>
            <person name="Ng W.-L."/>
            <person name="Kazmierczak K.M."/>
            <person name="Andrzejewski T.M."/>
            <person name="Davidsen T.M."/>
            <person name="Wayne K.J."/>
            <person name="Tettelin H."/>
            <person name="Glass J.I."/>
            <person name="Rusch D."/>
            <person name="Podicherti R."/>
            <person name="Tsui H.-C.T."/>
            <person name="Winkler M.E."/>
        </authorList>
    </citation>
    <scope>NUCLEOTIDE SEQUENCE</scope>
</reference>
<dbReference type="EMBL" id="UINC01137641">
    <property type="protein sequence ID" value="SVD23100.1"/>
    <property type="molecule type" value="Genomic_DNA"/>
</dbReference>
<protein>
    <submittedName>
        <fullName evidence="1">Uncharacterized protein</fullName>
    </submittedName>
</protein>
<gene>
    <name evidence="1" type="ORF">METZ01_LOCUS375954</name>
</gene>
<sequence>MIDYEGKPLEDLNLEETIEFEKQMLKKVLAASRAQMSGDIINQINLFIDLIRDHKVQVIDTIRYDKMQQDRGDVLNIGEIEAPPEADVDAILNYYKDIPKADVNAILNHYKVKSVKELLDFYKKK</sequence>